<accession>A0A2J7ZX21</accession>
<gene>
    <name evidence="2" type="ORF">TSOC_008935</name>
</gene>
<feature type="region of interest" description="Disordered" evidence="1">
    <location>
        <begin position="272"/>
        <end position="317"/>
    </location>
</feature>
<evidence type="ECO:0000256" key="1">
    <source>
        <dbReference type="SAM" id="MobiDB-lite"/>
    </source>
</evidence>
<reference evidence="2 3" key="1">
    <citation type="journal article" date="2017" name="Mol. Biol. Evol.">
        <title>The 4-celled Tetrabaena socialis nuclear genome reveals the essential components for genetic control of cell number at the origin of multicellularity in the volvocine lineage.</title>
        <authorList>
            <person name="Featherston J."/>
            <person name="Arakaki Y."/>
            <person name="Hanschen E.R."/>
            <person name="Ferris P.J."/>
            <person name="Michod R.E."/>
            <person name="Olson B.J.S.C."/>
            <person name="Nozaki H."/>
            <person name="Durand P.M."/>
        </authorList>
    </citation>
    <scope>NUCLEOTIDE SEQUENCE [LARGE SCALE GENOMIC DNA]</scope>
    <source>
        <strain evidence="2 3">NIES-571</strain>
    </source>
</reference>
<name>A0A2J7ZX21_9CHLO</name>
<protein>
    <submittedName>
        <fullName evidence="2">Uncharacterized protein</fullName>
    </submittedName>
</protein>
<keyword evidence="3" id="KW-1185">Reference proteome</keyword>
<evidence type="ECO:0000313" key="3">
    <source>
        <dbReference type="Proteomes" id="UP000236333"/>
    </source>
</evidence>
<sequence length="384" mass="40110">MRGPSQEVVARNSLRRLPGHSAGCHAPYIYTRQPSIAAASLGSNTVYESNSGVPALPSMSASMHTASGAWRAPAGAPPRSPDSSVLTPLATWLSPCPNVLSAQSSKLVCEAAGAPAWCPIASAPPPPLPPLPVRLLRFSVRTYCSAVTSAPPVRLAHQQVLRRVEVLVQRAHLDGAQQAGRDVAAPALAAIMPAGPGPDASACSAIRFSLSPSTSCTSGLYVQACCTAADRSKLRSKRHSSGRESEADRPSTLSLKRLVRLLSASRSLESSAEAMCSAAPPRGQRMMGTTPSVTHTEKRPSTTLPTVAWGGAGGGRGREACPATVPRGGEVCGHWRQRLGKCKVDTKCNCSTSFPGTDTVKLRSFKRSSGATMSLVNRSSTKTL</sequence>
<organism evidence="2 3">
    <name type="scientific">Tetrabaena socialis</name>
    <dbReference type="NCBI Taxonomy" id="47790"/>
    <lineage>
        <taxon>Eukaryota</taxon>
        <taxon>Viridiplantae</taxon>
        <taxon>Chlorophyta</taxon>
        <taxon>core chlorophytes</taxon>
        <taxon>Chlorophyceae</taxon>
        <taxon>CS clade</taxon>
        <taxon>Chlamydomonadales</taxon>
        <taxon>Tetrabaenaceae</taxon>
        <taxon>Tetrabaena</taxon>
    </lineage>
</organism>
<evidence type="ECO:0000313" key="2">
    <source>
        <dbReference type="EMBL" id="PNH04809.1"/>
    </source>
</evidence>
<dbReference type="Proteomes" id="UP000236333">
    <property type="component" value="Unassembled WGS sequence"/>
</dbReference>
<dbReference type="AlphaFoldDB" id="A0A2J7ZX21"/>
<comment type="caution">
    <text evidence="2">The sequence shown here is derived from an EMBL/GenBank/DDBJ whole genome shotgun (WGS) entry which is preliminary data.</text>
</comment>
<dbReference type="EMBL" id="PGGS01000358">
    <property type="protein sequence ID" value="PNH04809.1"/>
    <property type="molecule type" value="Genomic_DNA"/>
</dbReference>
<proteinExistence type="predicted"/>